<evidence type="ECO:0000256" key="2">
    <source>
        <dbReference type="SAM" id="Coils"/>
    </source>
</evidence>
<name>A0A3M6ULM5_POCDA</name>
<protein>
    <submittedName>
        <fullName evidence="3">Uncharacterized protein</fullName>
    </submittedName>
</protein>
<proteinExistence type="predicted"/>
<dbReference type="PANTHER" id="PTHR31882">
    <property type="entry name" value="TNFAIP3-INTERACTING PROTEIN COILED COIL FAMILY MEMBER"/>
    <property type="match status" value="1"/>
</dbReference>
<dbReference type="OrthoDB" id="5969558at2759"/>
<dbReference type="PANTHER" id="PTHR31882:SF11">
    <property type="entry name" value="HDA1 COMPLEX SUBUNIT 2"/>
    <property type="match status" value="1"/>
</dbReference>
<sequence>MDDNTDAKETRVERELERTNAYVLSLLRDKRRLNEDLENERKLSRKLKEECYDLRKRLRERETAGSDSTACSNTNSLVSVSDRGEAEDLASKIEALENSLRESRAQIMSLEDHKTVLESEILRLAEALGKDNSCSELELYVEQLSIYENDFQKERSDKEEAQSKVSELSEQITDCQDLISTLTREVDMYKNAFEREKRDKEVAMMQERGETTMLNLPSYSQSTLPNFPGNLSDQARVALPVPAPHLQVVYPIVDSGMQQQNSRRKRELHRRGVLTRDTPDTTDFFYGS</sequence>
<reference evidence="3 4" key="1">
    <citation type="journal article" date="2018" name="Sci. Rep.">
        <title>Comparative analysis of the Pocillopora damicornis genome highlights role of immune system in coral evolution.</title>
        <authorList>
            <person name="Cunning R."/>
            <person name="Bay R.A."/>
            <person name="Gillette P."/>
            <person name="Baker A.C."/>
            <person name="Traylor-Knowles N."/>
        </authorList>
    </citation>
    <scope>NUCLEOTIDE SEQUENCE [LARGE SCALE GENOMIC DNA]</scope>
    <source>
        <strain evidence="3">RSMAS</strain>
        <tissue evidence="3">Whole animal</tissue>
    </source>
</reference>
<dbReference type="Gene3D" id="1.20.5.990">
    <property type="entry name" value="Nemo cc2-lz domain - 1d5 darpin complex"/>
    <property type="match status" value="1"/>
</dbReference>
<dbReference type="Proteomes" id="UP000275408">
    <property type="component" value="Unassembled WGS sequence"/>
</dbReference>
<feature type="coiled-coil region" evidence="2">
    <location>
        <begin position="86"/>
        <end position="120"/>
    </location>
</feature>
<gene>
    <name evidence="3" type="ORF">pdam_00004583</name>
</gene>
<comment type="caution">
    <text evidence="3">The sequence shown here is derived from an EMBL/GenBank/DDBJ whole genome shotgun (WGS) entry which is preliminary data.</text>
</comment>
<accession>A0A3M6ULM5</accession>
<dbReference type="GO" id="GO:0006357">
    <property type="term" value="P:regulation of transcription by RNA polymerase II"/>
    <property type="evidence" value="ECO:0007669"/>
    <property type="project" value="TreeGrafter"/>
</dbReference>
<evidence type="ECO:0000313" key="4">
    <source>
        <dbReference type="Proteomes" id="UP000275408"/>
    </source>
</evidence>
<dbReference type="GO" id="GO:0071222">
    <property type="term" value="P:cellular response to lipopolysaccharide"/>
    <property type="evidence" value="ECO:0007669"/>
    <property type="project" value="TreeGrafter"/>
</dbReference>
<evidence type="ECO:0000313" key="3">
    <source>
        <dbReference type="EMBL" id="RMX54567.1"/>
    </source>
</evidence>
<feature type="coiled-coil region" evidence="2">
    <location>
        <begin position="23"/>
        <end position="57"/>
    </location>
</feature>
<dbReference type="AlphaFoldDB" id="A0A3M6ULM5"/>
<evidence type="ECO:0000256" key="1">
    <source>
        <dbReference type="ARBA" id="ARBA00023054"/>
    </source>
</evidence>
<dbReference type="GO" id="GO:0043122">
    <property type="term" value="P:regulation of canonical NF-kappaB signal transduction"/>
    <property type="evidence" value="ECO:0007669"/>
    <property type="project" value="UniProtKB-ARBA"/>
</dbReference>
<feature type="coiled-coil region" evidence="2">
    <location>
        <begin position="144"/>
        <end position="199"/>
    </location>
</feature>
<dbReference type="EMBL" id="RCHS01001247">
    <property type="protein sequence ID" value="RMX54567.1"/>
    <property type="molecule type" value="Genomic_DNA"/>
</dbReference>
<dbReference type="GO" id="GO:0005737">
    <property type="term" value="C:cytoplasm"/>
    <property type="evidence" value="ECO:0007669"/>
    <property type="project" value="UniProtKB-ARBA"/>
</dbReference>
<keyword evidence="1 2" id="KW-0175">Coiled coil</keyword>
<keyword evidence="4" id="KW-1185">Reference proteome</keyword>
<organism evidence="3 4">
    <name type="scientific">Pocillopora damicornis</name>
    <name type="common">Cauliflower coral</name>
    <name type="synonym">Millepora damicornis</name>
    <dbReference type="NCBI Taxonomy" id="46731"/>
    <lineage>
        <taxon>Eukaryota</taxon>
        <taxon>Metazoa</taxon>
        <taxon>Cnidaria</taxon>
        <taxon>Anthozoa</taxon>
        <taxon>Hexacorallia</taxon>
        <taxon>Scleractinia</taxon>
        <taxon>Astrocoeniina</taxon>
        <taxon>Pocilloporidae</taxon>
        <taxon>Pocillopora</taxon>
    </lineage>
</organism>